<reference evidence="6 9" key="2">
    <citation type="submission" date="2017-08" db="EMBL/GenBank/DDBJ databases">
        <title>Complete Genome Sequence of Acetobacter tropicalis Oregon-R-modENCODE STRAIN BDGP1, an acetic acid bacterium isolated from Drosophila melanogaster gut.</title>
        <authorList>
            <person name="Wan K.H."/>
            <person name="Yu C."/>
            <person name="Park S."/>
            <person name="Hammonds A.S."/>
            <person name="Booth B.W."/>
            <person name="Celniker S.E."/>
        </authorList>
    </citation>
    <scope>NUCLEOTIDE SEQUENCE [LARGE SCALE GENOMIC DNA]</scope>
    <source>
        <strain evidence="6 9">BDGP1</strain>
    </source>
</reference>
<comment type="similarity">
    <text evidence="1">Belongs to the LysR transcriptional regulatory family.</text>
</comment>
<dbReference type="PANTHER" id="PTHR30537">
    <property type="entry name" value="HTH-TYPE TRANSCRIPTIONAL REGULATOR"/>
    <property type="match status" value="1"/>
</dbReference>
<dbReference type="SUPFAM" id="SSF53850">
    <property type="entry name" value="Periplasmic binding protein-like II"/>
    <property type="match status" value="1"/>
</dbReference>
<dbReference type="PROSITE" id="PS50931">
    <property type="entry name" value="HTH_LYSR"/>
    <property type="match status" value="1"/>
</dbReference>
<dbReference type="Proteomes" id="UP000220394">
    <property type="component" value="Chromosome"/>
</dbReference>
<sequence>MRLPDFEAWAIFAKVAELGSFARAAEEIQLSKPTVSKAVSRLEQTLGIALFNRNSRHISLTETGRALLGYANRIVTEAEAAEAAEAEARGDMQRPSGRIRITAPVTFGIRHLAPVLPEFMRRYPEIDLNISFSDAIVDVVADGYDIALRISALADSSLRARRLCDVGLFLVASSAWLNTVGRPEHPRDLEDCKSFVYTNTAAPGMIRLRKKNSGKEFVLPQTSRFRADNAEAFLPSLEEGLGYGLFPEFMVSDGLQEARLERILPEWEGPVISLYLITPPSPMRPNRVKALIDYLIKAFEHPPWVKTER</sequence>
<dbReference type="InterPro" id="IPR005119">
    <property type="entry name" value="LysR_subst-bd"/>
</dbReference>
<dbReference type="EMBL" id="CP022699">
    <property type="protein sequence ID" value="ATJ91864.1"/>
    <property type="molecule type" value="Genomic_DNA"/>
</dbReference>
<dbReference type="CDD" id="cd08422">
    <property type="entry name" value="PBP2_CrgA_like"/>
    <property type="match status" value="1"/>
</dbReference>
<gene>
    <name evidence="7" type="ORF">AtDm6_3398</name>
    <name evidence="6" type="ORF">CIW82_15435</name>
</gene>
<evidence type="ECO:0000256" key="1">
    <source>
        <dbReference type="ARBA" id="ARBA00009437"/>
    </source>
</evidence>
<dbReference type="Pfam" id="PF03466">
    <property type="entry name" value="LysR_substrate"/>
    <property type="match status" value="1"/>
</dbReference>
<dbReference type="PANTHER" id="PTHR30537:SF5">
    <property type="entry name" value="HTH-TYPE TRANSCRIPTIONAL ACTIVATOR TTDR-RELATED"/>
    <property type="match status" value="1"/>
</dbReference>
<keyword evidence="8" id="KW-1185">Reference proteome</keyword>
<evidence type="ECO:0000259" key="5">
    <source>
        <dbReference type="PROSITE" id="PS50931"/>
    </source>
</evidence>
<evidence type="ECO:0000256" key="4">
    <source>
        <dbReference type="ARBA" id="ARBA00023163"/>
    </source>
</evidence>
<dbReference type="GO" id="GO:0006351">
    <property type="term" value="P:DNA-templated transcription"/>
    <property type="evidence" value="ECO:0007669"/>
    <property type="project" value="TreeGrafter"/>
</dbReference>
<organism evidence="7 8">
    <name type="scientific">Acetobacter tropicalis</name>
    <dbReference type="NCBI Taxonomy" id="104102"/>
    <lineage>
        <taxon>Bacteria</taxon>
        <taxon>Pseudomonadati</taxon>
        <taxon>Pseudomonadota</taxon>
        <taxon>Alphaproteobacteria</taxon>
        <taxon>Acetobacterales</taxon>
        <taxon>Acetobacteraceae</taxon>
        <taxon>Acetobacter</taxon>
    </lineage>
</organism>
<dbReference type="KEGG" id="ato:CIW82_15435"/>
<dbReference type="GeneID" id="89478758"/>
<dbReference type="SUPFAM" id="SSF46785">
    <property type="entry name" value="Winged helix' DNA-binding domain"/>
    <property type="match status" value="1"/>
</dbReference>
<dbReference type="RefSeq" id="WP_035382359.1">
    <property type="nucleotide sequence ID" value="NZ_CP022699.1"/>
</dbReference>
<dbReference type="InterPro" id="IPR036390">
    <property type="entry name" value="WH_DNA-bd_sf"/>
</dbReference>
<dbReference type="PATRIC" id="fig|104102.7.peg.3350"/>
<reference evidence="7 8" key="1">
    <citation type="submission" date="2014-06" db="EMBL/GenBank/DDBJ databases">
        <title>Functional and comparative genomic analyses of the Drosophila gut microbiota identify candidate symbiosis factors.</title>
        <authorList>
            <person name="Newell P.D."/>
            <person name="Chaston J.M."/>
            <person name="Douglas A.E."/>
        </authorList>
    </citation>
    <scope>NUCLEOTIDE SEQUENCE [LARGE SCALE GENOMIC DNA]</scope>
    <source>
        <strain evidence="7 8">DmCS_006</strain>
    </source>
</reference>
<keyword evidence="4" id="KW-0804">Transcription</keyword>
<evidence type="ECO:0000313" key="8">
    <source>
        <dbReference type="Proteomes" id="UP000029448"/>
    </source>
</evidence>
<dbReference type="Gene3D" id="1.10.10.10">
    <property type="entry name" value="Winged helix-like DNA-binding domain superfamily/Winged helix DNA-binding domain"/>
    <property type="match status" value="1"/>
</dbReference>
<evidence type="ECO:0000256" key="3">
    <source>
        <dbReference type="ARBA" id="ARBA00023125"/>
    </source>
</evidence>
<accession>A0A094YFS6</accession>
<dbReference type="Pfam" id="PF00126">
    <property type="entry name" value="HTH_1"/>
    <property type="match status" value="1"/>
</dbReference>
<name>A0A094YFS6_9PROT</name>
<dbReference type="InterPro" id="IPR000847">
    <property type="entry name" value="LysR_HTH_N"/>
</dbReference>
<feature type="domain" description="HTH lysR-type" evidence="5">
    <location>
        <begin position="4"/>
        <end position="61"/>
    </location>
</feature>
<proteinExistence type="inferred from homology"/>
<dbReference type="GO" id="GO:0003700">
    <property type="term" value="F:DNA-binding transcription factor activity"/>
    <property type="evidence" value="ECO:0007669"/>
    <property type="project" value="InterPro"/>
</dbReference>
<dbReference type="Proteomes" id="UP000029448">
    <property type="component" value="Unassembled WGS sequence"/>
</dbReference>
<dbReference type="STRING" id="104102.AtDm6_3398"/>
<keyword evidence="2" id="KW-0805">Transcription regulation</keyword>
<dbReference type="InterPro" id="IPR036388">
    <property type="entry name" value="WH-like_DNA-bd_sf"/>
</dbReference>
<dbReference type="AlphaFoldDB" id="A0A094YFS6"/>
<dbReference type="GO" id="GO:0043565">
    <property type="term" value="F:sequence-specific DNA binding"/>
    <property type="evidence" value="ECO:0007669"/>
    <property type="project" value="TreeGrafter"/>
</dbReference>
<dbReference type="InterPro" id="IPR058163">
    <property type="entry name" value="LysR-type_TF_proteobact-type"/>
</dbReference>
<protein>
    <submittedName>
        <fullName evidence="6">LysR family transcriptional regulator</fullName>
    </submittedName>
    <submittedName>
        <fullName evidence="7">Transcriptional regulator, LysR family</fullName>
    </submittedName>
</protein>
<evidence type="ECO:0000256" key="2">
    <source>
        <dbReference type="ARBA" id="ARBA00023015"/>
    </source>
</evidence>
<dbReference type="PRINTS" id="PR00039">
    <property type="entry name" value="HTHLYSR"/>
</dbReference>
<evidence type="ECO:0000313" key="9">
    <source>
        <dbReference type="Proteomes" id="UP000220394"/>
    </source>
</evidence>
<dbReference type="EMBL" id="JOKM01000110">
    <property type="protein sequence ID" value="KGB20880.1"/>
    <property type="molecule type" value="Genomic_DNA"/>
</dbReference>
<evidence type="ECO:0000313" key="7">
    <source>
        <dbReference type="EMBL" id="KGB20880.1"/>
    </source>
</evidence>
<dbReference type="Gene3D" id="3.40.190.290">
    <property type="match status" value="1"/>
</dbReference>
<dbReference type="FunFam" id="1.10.10.10:FF:000001">
    <property type="entry name" value="LysR family transcriptional regulator"/>
    <property type="match status" value="1"/>
</dbReference>
<keyword evidence="3" id="KW-0238">DNA-binding</keyword>
<evidence type="ECO:0000313" key="6">
    <source>
        <dbReference type="EMBL" id="ATJ91864.1"/>
    </source>
</evidence>